<gene>
    <name evidence="2" type="ORF">TTHERM_000492799</name>
</gene>
<proteinExistence type="predicted"/>
<keyword evidence="1" id="KW-0175">Coiled coil</keyword>
<dbReference type="RefSeq" id="XP_012655071.1">
    <property type="nucleotide sequence ID" value="XM_012799617.1"/>
</dbReference>
<dbReference type="InParanoid" id="W7X4P8"/>
<dbReference type="GeneID" id="24439264"/>
<dbReference type="AlphaFoldDB" id="W7X4P8"/>
<name>W7X4P8_TETTS</name>
<evidence type="ECO:0000313" key="2">
    <source>
        <dbReference type="EMBL" id="EWS72387.1"/>
    </source>
</evidence>
<evidence type="ECO:0000313" key="3">
    <source>
        <dbReference type="Proteomes" id="UP000009168"/>
    </source>
</evidence>
<sequence length="105" mass="12469">MKLNQNSHKQNNNMKNKLKDIKKQLLTIKMKFNPSKIILINQIKKNMLSLLELLQQNWHLVLNKKSMIRQLSSCSLNTHLLYPTKNKSQEIGKQQQINSNQWFLI</sequence>
<reference evidence="3" key="1">
    <citation type="journal article" date="2006" name="PLoS Biol.">
        <title>Macronuclear genome sequence of the ciliate Tetrahymena thermophila, a model eukaryote.</title>
        <authorList>
            <person name="Eisen J.A."/>
            <person name="Coyne R.S."/>
            <person name="Wu M."/>
            <person name="Wu D."/>
            <person name="Thiagarajan M."/>
            <person name="Wortman J.R."/>
            <person name="Badger J.H."/>
            <person name="Ren Q."/>
            <person name="Amedeo P."/>
            <person name="Jones K.M."/>
            <person name="Tallon L.J."/>
            <person name="Delcher A.L."/>
            <person name="Salzberg S.L."/>
            <person name="Silva J.C."/>
            <person name="Haas B.J."/>
            <person name="Majoros W.H."/>
            <person name="Farzad M."/>
            <person name="Carlton J.M."/>
            <person name="Smith R.K. Jr."/>
            <person name="Garg J."/>
            <person name="Pearlman R.E."/>
            <person name="Karrer K.M."/>
            <person name="Sun L."/>
            <person name="Manning G."/>
            <person name="Elde N.C."/>
            <person name="Turkewitz A.P."/>
            <person name="Asai D.J."/>
            <person name="Wilkes D.E."/>
            <person name="Wang Y."/>
            <person name="Cai H."/>
            <person name="Collins K."/>
            <person name="Stewart B.A."/>
            <person name="Lee S.R."/>
            <person name="Wilamowska K."/>
            <person name="Weinberg Z."/>
            <person name="Ruzzo W.L."/>
            <person name="Wloga D."/>
            <person name="Gaertig J."/>
            <person name="Frankel J."/>
            <person name="Tsao C.-C."/>
            <person name="Gorovsky M.A."/>
            <person name="Keeling P.J."/>
            <person name="Waller R.F."/>
            <person name="Patron N.J."/>
            <person name="Cherry J.M."/>
            <person name="Stover N.A."/>
            <person name="Krieger C.J."/>
            <person name="del Toro C."/>
            <person name="Ryder H.F."/>
            <person name="Williamson S.C."/>
            <person name="Barbeau R.A."/>
            <person name="Hamilton E.P."/>
            <person name="Orias E."/>
        </authorList>
    </citation>
    <scope>NUCLEOTIDE SEQUENCE [LARGE SCALE GENOMIC DNA]</scope>
    <source>
        <strain evidence="3">SB210</strain>
    </source>
</reference>
<dbReference type="Proteomes" id="UP000009168">
    <property type="component" value="Unassembled WGS sequence"/>
</dbReference>
<protein>
    <submittedName>
        <fullName evidence="2">Uncharacterized protein</fullName>
    </submittedName>
</protein>
<accession>W7X4P8</accession>
<evidence type="ECO:0000256" key="1">
    <source>
        <dbReference type="SAM" id="Coils"/>
    </source>
</evidence>
<organism evidence="2 3">
    <name type="scientific">Tetrahymena thermophila (strain SB210)</name>
    <dbReference type="NCBI Taxonomy" id="312017"/>
    <lineage>
        <taxon>Eukaryota</taxon>
        <taxon>Sar</taxon>
        <taxon>Alveolata</taxon>
        <taxon>Ciliophora</taxon>
        <taxon>Intramacronucleata</taxon>
        <taxon>Oligohymenophorea</taxon>
        <taxon>Hymenostomatida</taxon>
        <taxon>Tetrahymenina</taxon>
        <taxon>Tetrahymenidae</taxon>
        <taxon>Tetrahymena</taxon>
    </lineage>
</organism>
<keyword evidence="3" id="KW-1185">Reference proteome</keyword>
<dbReference type="EMBL" id="GG662512">
    <property type="protein sequence ID" value="EWS72387.1"/>
    <property type="molecule type" value="Genomic_DNA"/>
</dbReference>
<dbReference type="KEGG" id="tet:TTHERM_000492799"/>
<feature type="coiled-coil region" evidence="1">
    <location>
        <begin position="4"/>
        <end position="31"/>
    </location>
</feature>